<protein>
    <submittedName>
        <fullName evidence="1">Type I-E CRISPR-associated protein Cas6/Cse3/CasE</fullName>
    </submittedName>
</protein>
<dbReference type="CDD" id="cd09727">
    <property type="entry name" value="Cas6_I-E"/>
    <property type="match status" value="1"/>
</dbReference>
<dbReference type="SUPFAM" id="SSF117987">
    <property type="entry name" value="CRISPR-associated protein"/>
    <property type="match status" value="2"/>
</dbReference>
<dbReference type="Gene3D" id="3.30.70.1200">
    <property type="entry name" value="Crispr-associated protein, domain 1"/>
    <property type="match status" value="1"/>
</dbReference>
<proteinExistence type="predicted"/>
<gene>
    <name evidence="1" type="primary">cas6e</name>
    <name evidence="1" type="ORF">GCM10010528_25890</name>
</gene>
<accession>A0ABP6LKK5</accession>
<organism evidence="1 2">
    <name type="scientific">Gordonia defluvii</name>
    <dbReference type="NCBI Taxonomy" id="283718"/>
    <lineage>
        <taxon>Bacteria</taxon>
        <taxon>Bacillati</taxon>
        <taxon>Actinomycetota</taxon>
        <taxon>Actinomycetes</taxon>
        <taxon>Mycobacteriales</taxon>
        <taxon>Gordoniaceae</taxon>
        <taxon>Gordonia</taxon>
    </lineage>
</organism>
<comment type="caution">
    <text evidence="1">The sequence shown here is derived from an EMBL/GenBank/DDBJ whole genome shotgun (WGS) entry which is preliminary data.</text>
</comment>
<dbReference type="Proteomes" id="UP001501035">
    <property type="component" value="Unassembled WGS sequence"/>
</dbReference>
<dbReference type="RefSeq" id="WP_344716888.1">
    <property type="nucleotide sequence ID" value="NZ_BAAAVS010000055.1"/>
</dbReference>
<sequence>MYMTKISLNRRRRGAIKLLGSRHAMHAAVMSSFSPGTPTTTVDGRVLWRIDRVGDSLDLLIASPGRPCPETINEQAGWSTGPVSASMDYRPFLTSITREQEFVFRLVANPAHRLSTSHDGQVSKKIVAHVTDGYQRQWFLDRTEANGFAVVGSTPSIIPVHAKEGALCALIIRERETSVFRRGQSRVTLTSAAYEGRLTVSDPNLLRKSLTHGIGRGKGYGCGLLTLAPVS</sequence>
<reference evidence="2" key="1">
    <citation type="journal article" date="2019" name="Int. J. Syst. Evol. Microbiol.">
        <title>The Global Catalogue of Microorganisms (GCM) 10K type strain sequencing project: providing services to taxonomists for standard genome sequencing and annotation.</title>
        <authorList>
            <consortium name="The Broad Institute Genomics Platform"/>
            <consortium name="The Broad Institute Genome Sequencing Center for Infectious Disease"/>
            <person name="Wu L."/>
            <person name="Ma J."/>
        </authorList>
    </citation>
    <scope>NUCLEOTIDE SEQUENCE [LARGE SCALE GENOMIC DNA]</scope>
    <source>
        <strain evidence="2">JCM 14234</strain>
    </source>
</reference>
<dbReference type="EMBL" id="BAAAVS010000055">
    <property type="protein sequence ID" value="GAA3045445.1"/>
    <property type="molecule type" value="Genomic_DNA"/>
</dbReference>
<evidence type="ECO:0000313" key="2">
    <source>
        <dbReference type="Proteomes" id="UP001501035"/>
    </source>
</evidence>
<keyword evidence="2" id="KW-1185">Reference proteome</keyword>
<dbReference type="Gene3D" id="3.30.70.1210">
    <property type="entry name" value="Crispr-associated protein, domain 2"/>
    <property type="match status" value="1"/>
</dbReference>
<dbReference type="Pfam" id="PF08798">
    <property type="entry name" value="CRISPR_assoc"/>
    <property type="match status" value="1"/>
</dbReference>
<dbReference type="InterPro" id="IPR010179">
    <property type="entry name" value="CRISPR-assoc_prot_Cse3"/>
</dbReference>
<evidence type="ECO:0000313" key="1">
    <source>
        <dbReference type="EMBL" id="GAA3045445.1"/>
    </source>
</evidence>
<dbReference type="NCBIfam" id="TIGR01907">
    <property type="entry name" value="casE_Cse3"/>
    <property type="match status" value="1"/>
</dbReference>
<dbReference type="SMART" id="SM01101">
    <property type="entry name" value="CRISPR_assoc"/>
    <property type="match status" value="1"/>
</dbReference>
<name>A0ABP6LKK5_9ACTN</name>